<dbReference type="InterPro" id="IPR036322">
    <property type="entry name" value="WD40_repeat_dom_sf"/>
</dbReference>
<dbReference type="InterPro" id="IPR015943">
    <property type="entry name" value="WD40/YVTN_repeat-like_dom_sf"/>
</dbReference>
<evidence type="ECO:0000259" key="2">
    <source>
        <dbReference type="Pfam" id="PF13676"/>
    </source>
</evidence>
<dbReference type="SUPFAM" id="SSF52200">
    <property type="entry name" value="Toll/Interleukin receptor TIR domain"/>
    <property type="match status" value="1"/>
</dbReference>
<evidence type="ECO:0000313" key="4">
    <source>
        <dbReference type="Proteomes" id="UP000600139"/>
    </source>
</evidence>
<comment type="caution">
    <text evidence="3">The sequence shown here is derived from an EMBL/GenBank/DDBJ whole genome shotgun (WGS) entry which is preliminary data.</text>
</comment>
<dbReference type="Proteomes" id="UP000600139">
    <property type="component" value="Unassembled WGS sequence"/>
</dbReference>
<evidence type="ECO:0000313" key="3">
    <source>
        <dbReference type="EMBL" id="MBK1816012.1"/>
    </source>
</evidence>
<dbReference type="Gene3D" id="3.40.50.10140">
    <property type="entry name" value="Toll/interleukin-1 receptor homology (TIR) domain"/>
    <property type="match status" value="1"/>
</dbReference>
<dbReference type="RefSeq" id="WP_200350970.1">
    <property type="nucleotide sequence ID" value="NZ_BAABHZ010000006.1"/>
</dbReference>
<organism evidence="3 4">
    <name type="scientific">Luteolibacter yonseiensis</name>
    <dbReference type="NCBI Taxonomy" id="1144680"/>
    <lineage>
        <taxon>Bacteria</taxon>
        <taxon>Pseudomonadati</taxon>
        <taxon>Verrucomicrobiota</taxon>
        <taxon>Verrucomicrobiia</taxon>
        <taxon>Verrucomicrobiales</taxon>
        <taxon>Verrucomicrobiaceae</taxon>
        <taxon>Luteolibacter</taxon>
    </lineage>
</organism>
<keyword evidence="4" id="KW-1185">Reference proteome</keyword>
<dbReference type="InterPro" id="IPR035897">
    <property type="entry name" value="Toll_tir_struct_dom_sf"/>
</dbReference>
<reference evidence="3" key="1">
    <citation type="submission" date="2021-01" db="EMBL/GenBank/DDBJ databases">
        <title>Modified the classification status of verrucomicrobia.</title>
        <authorList>
            <person name="Feng X."/>
        </authorList>
    </citation>
    <scope>NUCLEOTIDE SEQUENCE</scope>
    <source>
        <strain evidence="3">JCM 18052</strain>
    </source>
</reference>
<feature type="domain" description="TIR" evidence="2">
    <location>
        <begin position="15"/>
        <end position="133"/>
    </location>
</feature>
<gene>
    <name evidence="3" type="ORF">JIN84_10340</name>
</gene>
<feature type="transmembrane region" description="Helical" evidence="1">
    <location>
        <begin position="256"/>
        <end position="278"/>
    </location>
</feature>
<dbReference type="InterPro" id="IPR000157">
    <property type="entry name" value="TIR_dom"/>
</dbReference>
<keyword evidence="1" id="KW-1133">Transmembrane helix</keyword>
<dbReference type="AlphaFoldDB" id="A0A934R389"/>
<sequence>MSITPPPQPRRYAMFISYRHADNLEMGRKWATWLHESVENYDIPVDLVGKTNLRDEPVPATLYPVFRDEEELPADADLSNNIRRALENSSLLVVLCSPRAVQSRFVADEIRYFKEIGKSSRILALIIDGEPNASDDPEKIARLGAAAECFPEPLRFGVPDDKGVLDWSARTEPIAADCRPGGHSGQGWTTAAAYEIALEKQGMSRVERSAAVREYAERLELAKLKVIAGAIGMPLGELTRRDKVRQLQRARQRARVLTMLSSVFAVLAIAAGVLGWMANEKRKEATTQRQAAVKASALADARRVEADEQRSVAVTAQGEAETARNLADTEKRQAVATLATSDFQEGINRLSDSSTARAGLAYLARSARSGHESAAIRTWILFQHQPFWLPTENQETPPASYQKHLSSIEPPPAFQNVKLGAETLAPTWYAESADGKRCITVISNFIPGEGGHVSFRFWETTGKPIGAWHDVVYEGDYYLSGIVGATLSPDGRFAAIIASPWRMPQYVEVWDVDHGKKVGESIPADGAQPNYQGGAFNDVWFVSGGKRPGPLLVTLSNRGNASVHSLYTEEEGASMTPPLVHPHAQSVNVAAIDVDSGVFASAAADRSIRISRLFEEQIPAWPITAPSGIGGLKIDSPEKISALLDDGKTTGWTYSKPPTAPAPEQKSLVMNEASGFEEIRPSGENEAPPPPGDHRDKLELRVVNGSELQLIEAPPSGKVLWNHRFSAPIAFVRFLDGPKILVQTEFFTTEIWDTTQNALVHPVIDESPLFDGDTAADTTLLSSLSPDGRLALTRSFQWVPPNVGVYGFTLWDLASGKPLTGRRVSYNNIATDEVPESHAEFSSDGRFLLFGQYGKEVPKSVNAYLQLIPPAAVLPLIPDLAEALAGQKLQADGNLAPIHTDPATVRDAVLKAIAAP</sequence>
<name>A0A934R389_9BACT</name>
<dbReference type="EMBL" id="JAENIK010000011">
    <property type="protein sequence ID" value="MBK1816012.1"/>
    <property type="molecule type" value="Genomic_DNA"/>
</dbReference>
<dbReference type="SUPFAM" id="SSF50978">
    <property type="entry name" value="WD40 repeat-like"/>
    <property type="match status" value="1"/>
</dbReference>
<dbReference type="Pfam" id="PF13676">
    <property type="entry name" value="TIR_2"/>
    <property type="match status" value="1"/>
</dbReference>
<accession>A0A934R389</accession>
<evidence type="ECO:0000256" key="1">
    <source>
        <dbReference type="SAM" id="Phobius"/>
    </source>
</evidence>
<keyword evidence="1" id="KW-0812">Transmembrane</keyword>
<protein>
    <submittedName>
        <fullName evidence="3">TIR domain-containing protein</fullName>
    </submittedName>
</protein>
<keyword evidence="1" id="KW-0472">Membrane</keyword>
<dbReference type="Gene3D" id="2.130.10.10">
    <property type="entry name" value="YVTN repeat-like/Quinoprotein amine dehydrogenase"/>
    <property type="match status" value="1"/>
</dbReference>
<dbReference type="GO" id="GO:0007165">
    <property type="term" value="P:signal transduction"/>
    <property type="evidence" value="ECO:0007669"/>
    <property type="project" value="InterPro"/>
</dbReference>
<proteinExistence type="predicted"/>